<proteinExistence type="predicted"/>
<reference evidence="1" key="1">
    <citation type="submission" date="2018-10" db="EMBL/GenBank/DDBJ databases">
        <authorList>
            <person name="Gruber-Vodicka H."/>
            <person name="Jaeckle O."/>
        </authorList>
    </citation>
    <scope>NUCLEOTIDE SEQUENCE</scope>
</reference>
<dbReference type="GO" id="GO:0016740">
    <property type="term" value="F:transferase activity"/>
    <property type="evidence" value="ECO:0007669"/>
    <property type="project" value="UniProtKB-KW"/>
</dbReference>
<dbReference type="AlphaFoldDB" id="A0A484HB89"/>
<dbReference type="EMBL" id="LR026963">
    <property type="protein sequence ID" value="VBB69418.1"/>
    <property type="molecule type" value="Genomic_DNA"/>
</dbReference>
<gene>
    <name evidence="1" type="ORF">RIEGSTA812A_PEG_891</name>
</gene>
<name>A0A484HB89_9ZZZZ</name>
<dbReference type="InterPro" id="IPR050509">
    <property type="entry name" value="CoA-transferase_III"/>
</dbReference>
<evidence type="ECO:0000313" key="1">
    <source>
        <dbReference type="EMBL" id="VBB69418.1"/>
    </source>
</evidence>
<dbReference type="InterPro" id="IPR044855">
    <property type="entry name" value="CoA-Trfase_III_dom3_sf"/>
</dbReference>
<dbReference type="PANTHER" id="PTHR48228">
    <property type="entry name" value="SUCCINYL-COA--D-CITRAMALATE COA-TRANSFERASE"/>
    <property type="match status" value="1"/>
</dbReference>
<protein>
    <submittedName>
        <fullName evidence="1">Mesaconyl-CoA C1-C4 CoA transferase</fullName>
    </submittedName>
</protein>
<keyword evidence="1" id="KW-0808">Transferase</keyword>
<dbReference type="Pfam" id="PF02515">
    <property type="entry name" value="CoA_transf_3"/>
    <property type="match status" value="1"/>
</dbReference>
<accession>A0A484HB89</accession>
<dbReference type="InterPro" id="IPR023606">
    <property type="entry name" value="CoA-Trfase_III_dom_1_sf"/>
</dbReference>
<dbReference type="InterPro" id="IPR003673">
    <property type="entry name" value="CoA-Trfase_fam_III"/>
</dbReference>
<organism evidence="1">
    <name type="scientific">invertebrate metagenome</name>
    <dbReference type="NCBI Taxonomy" id="1711999"/>
    <lineage>
        <taxon>unclassified sequences</taxon>
        <taxon>metagenomes</taxon>
        <taxon>organismal metagenomes</taxon>
    </lineage>
</organism>
<dbReference type="PANTHER" id="PTHR48228:SF5">
    <property type="entry name" value="ALPHA-METHYLACYL-COA RACEMASE"/>
    <property type="match status" value="1"/>
</dbReference>
<dbReference type="Gene3D" id="3.40.50.10540">
    <property type="entry name" value="Crotonobetainyl-coa:carnitine coa-transferase, domain 1"/>
    <property type="match status" value="1"/>
</dbReference>
<dbReference type="SUPFAM" id="SSF89796">
    <property type="entry name" value="CoA-transferase family III (CaiB/BaiF)"/>
    <property type="match status" value="1"/>
</dbReference>
<sequence>MNSVLRGLRIVESPAFVAAPLGGMTLAQLGADVIRIDPIGGGVDSRRWPVTKEGKSLYWVGLNKGKKSLAIDTTKPEGQEIASTLVTQPGQDRGIFITNFPQSSWFRYDRLRARREDLIMVNLVGSSDGTSAVDYTINCAVGFPFVTSQVPGRAGSNRVNHVMPAWDAVCGINVALAVLAAERYRGRTGQGQLVRMALSDIAFAMVGNLGYIAEVQVNDEDRRSYGNYLYGAYGSDFETKDGRFLYIVVVTGRMWEELGKVTGLIDRFRVLEQALGVSFAQEGERFRASEAISAMIRPWVAARTLEEVRAAFSGSGICWGPYQTFRQMTTEDPRCSTRNPLFTELEQPGIGRFLVPGSPLDFSACPREIPQRAPLLGEHTDEILSQDLGLGEAEIGRLHDSKIVAGPVGL</sequence>
<dbReference type="Gene3D" id="3.30.1540.10">
    <property type="entry name" value="formyl-coa transferase, domain 3"/>
    <property type="match status" value="1"/>
</dbReference>